<reference evidence="1 2" key="1">
    <citation type="journal article" date="2019" name="Nat. Ecol. Evol.">
        <title>Megaphylogeny resolves global patterns of mushroom evolution.</title>
        <authorList>
            <person name="Varga T."/>
            <person name="Krizsan K."/>
            <person name="Foldi C."/>
            <person name="Dima B."/>
            <person name="Sanchez-Garcia M."/>
            <person name="Sanchez-Ramirez S."/>
            <person name="Szollosi G.J."/>
            <person name="Szarkandi J.G."/>
            <person name="Papp V."/>
            <person name="Albert L."/>
            <person name="Andreopoulos W."/>
            <person name="Angelini C."/>
            <person name="Antonin V."/>
            <person name="Barry K.W."/>
            <person name="Bougher N.L."/>
            <person name="Buchanan P."/>
            <person name="Buyck B."/>
            <person name="Bense V."/>
            <person name="Catcheside P."/>
            <person name="Chovatia M."/>
            <person name="Cooper J."/>
            <person name="Damon W."/>
            <person name="Desjardin D."/>
            <person name="Finy P."/>
            <person name="Geml J."/>
            <person name="Haridas S."/>
            <person name="Hughes K."/>
            <person name="Justo A."/>
            <person name="Karasinski D."/>
            <person name="Kautmanova I."/>
            <person name="Kiss B."/>
            <person name="Kocsube S."/>
            <person name="Kotiranta H."/>
            <person name="LaButti K.M."/>
            <person name="Lechner B.E."/>
            <person name="Liimatainen K."/>
            <person name="Lipzen A."/>
            <person name="Lukacs Z."/>
            <person name="Mihaltcheva S."/>
            <person name="Morgado L.N."/>
            <person name="Niskanen T."/>
            <person name="Noordeloos M.E."/>
            <person name="Ohm R.A."/>
            <person name="Ortiz-Santana B."/>
            <person name="Ovrebo C."/>
            <person name="Racz N."/>
            <person name="Riley R."/>
            <person name="Savchenko A."/>
            <person name="Shiryaev A."/>
            <person name="Soop K."/>
            <person name="Spirin V."/>
            <person name="Szebenyi C."/>
            <person name="Tomsovsky M."/>
            <person name="Tulloss R.E."/>
            <person name="Uehling J."/>
            <person name="Grigoriev I.V."/>
            <person name="Vagvolgyi C."/>
            <person name="Papp T."/>
            <person name="Martin F.M."/>
            <person name="Miettinen O."/>
            <person name="Hibbett D.S."/>
            <person name="Nagy L.G."/>
        </authorList>
    </citation>
    <scope>NUCLEOTIDE SEQUENCE [LARGE SCALE GENOMIC DNA]</scope>
    <source>
        <strain evidence="1 2">CBS 309.79</strain>
    </source>
</reference>
<organism evidence="1 2">
    <name type="scientific">Pterulicium gracile</name>
    <dbReference type="NCBI Taxonomy" id="1884261"/>
    <lineage>
        <taxon>Eukaryota</taxon>
        <taxon>Fungi</taxon>
        <taxon>Dikarya</taxon>
        <taxon>Basidiomycota</taxon>
        <taxon>Agaricomycotina</taxon>
        <taxon>Agaricomycetes</taxon>
        <taxon>Agaricomycetidae</taxon>
        <taxon>Agaricales</taxon>
        <taxon>Pleurotineae</taxon>
        <taxon>Pterulaceae</taxon>
        <taxon>Pterulicium</taxon>
    </lineage>
</organism>
<name>A0A5C3QRC8_9AGAR</name>
<accession>A0A5C3QRC8</accession>
<dbReference type="STRING" id="1884261.A0A5C3QRC8"/>
<dbReference type="OrthoDB" id="2449121at2759"/>
<sequence>IKKYLRDHCDYTFDGLKASMDIALTSVPVSLIRKWERRVLWWMDTYTEGLGGKDAQVQVDIHI</sequence>
<keyword evidence="2" id="KW-1185">Reference proteome</keyword>
<dbReference type="AlphaFoldDB" id="A0A5C3QRC8"/>
<dbReference type="Proteomes" id="UP000305067">
    <property type="component" value="Unassembled WGS sequence"/>
</dbReference>
<dbReference type="EMBL" id="ML178819">
    <property type="protein sequence ID" value="TFL03928.1"/>
    <property type="molecule type" value="Genomic_DNA"/>
</dbReference>
<evidence type="ECO:0000313" key="1">
    <source>
        <dbReference type="EMBL" id="TFL03928.1"/>
    </source>
</evidence>
<protein>
    <submittedName>
        <fullName evidence="1">Uncharacterized protein</fullName>
    </submittedName>
</protein>
<feature type="non-terminal residue" evidence="1">
    <location>
        <position position="1"/>
    </location>
</feature>
<proteinExistence type="predicted"/>
<evidence type="ECO:0000313" key="2">
    <source>
        <dbReference type="Proteomes" id="UP000305067"/>
    </source>
</evidence>
<gene>
    <name evidence="1" type="ORF">BDV98DRAFT_503387</name>
</gene>